<keyword evidence="2" id="KW-1185">Reference proteome</keyword>
<evidence type="ECO:0000313" key="2">
    <source>
        <dbReference type="Proteomes" id="UP000186607"/>
    </source>
</evidence>
<protein>
    <submittedName>
        <fullName evidence="1">Uncharacterized protein</fullName>
    </submittedName>
</protein>
<accession>A0A1U7NZ59</accession>
<dbReference type="AlphaFoldDB" id="A0A1U7NZ59"/>
<gene>
    <name evidence="1" type="ORF">BOO71_0006541</name>
</gene>
<comment type="caution">
    <text evidence="1">The sequence shown here is derived from an EMBL/GenBank/DDBJ whole genome shotgun (WGS) entry which is preliminary data.</text>
</comment>
<name>A0A1U7NZ59_9DEIO</name>
<reference evidence="1 2" key="1">
    <citation type="submission" date="2017-01" db="EMBL/GenBank/DDBJ databases">
        <title>Genome Analysis of Deinococcus marmoris KOPRI26562.</title>
        <authorList>
            <person name="Kim J.H."/>
            <person name="Oh H.-M."/>
        </authorList>
    </citation>
    <scope>NUCLEOTIDE SEQUENCE [LARGE SCALE GENOMIC DNA]</scope>
    <source>
        <strain evidence="1 2">KOPRI26562</strain>
    </source>
</reference>
<dbReference type="EMBL" id="MSTI01000073">
    <property type="protein sequence ID" value="OLV18211.1"/>
    <property type="molecule type" value="Genomic_DNA"/>
</dbReference>
<evidence type="ECO:0000313" key="1">
    <source>
        <dbReference type="EMBL" id="OLV18211.1"/>
    </source>
</evidence>
<proteinExistence type="predicted"/>
<dbReference type="Proteomes" id="UP000186607">
    <property type="component" value="Unassembled WGS sequence"/>
</dbReference>
<organism evidence="1 2">
    <name type="scientific">Deinococcus marmoris</name>
    <dbReference type="NCBI Taxonomy" id="249408"/>
    <lineage>
        <taxon>Bacteria</taxon>
        <taxon>Thermotogati</taxon>
        <taxon>Deinococcota</taxon>
        <taxon>Deinococci</taxon>
        <taxon>Deinococcales</taxon>
        <taxon>Deinococcaceae</taxon>
        <taxon>Deinococcus</taxon>
    </lineage>
</organism>
<sequence>MEFVVERNFRLQRTLRPAAFISRVIRARLTCNPSSARTAWTRGAP</sequence>